<keyword evidence="2" id="KW-1185">Reference proteome</keyword>
<feature type="non-terminal residue" evidence="1">
    <location>
        <position position="1"/>
    </location>
</feature>
<dbReference type="EMBL" id="JAXCGZ010000348">
    <property type="protein sequence ID" value="KAK7086140.1"/>
    <property type="molecule type" value="Genomic_DNA"/>
</dbReference>
<evidence type="ECO:0000313" key="1">
    <source>
        <dbReference type="EMBL" id="KAK7086140.1"/>
    </source>
</evidence>
<dbReference type="Proteomes" id="UP001381693">
    <property type="component" value="Unassembled WGS sequence"/>
</dbReference>
<dbReference type="InterPro" id="IPR053100">
    <property type="entry name" value="Cytochrome_b5-related"/>
</dbReference>
<dbReference type="AlphaFoldDB" id="A0AAN9AFR3"/>
<dbReference type="PANTHER" id="PTHR16740">
    <property type="entry name" value="CYTOCHROME B5-RELATED PROTEIN-RELATED"/>
    <property type="match status" value="1"/>
</dbReference>
<evidence type="ECO:0000313" key="2">
    <source>
        <dbReference type="Proteomes" id="UP001381693"/>
    </source>
</evidence>
<organism evidence="1 2">
    <name type="scientific">Halocaridina rubra</name>
    <name type="common">Hawaiian red shrimp</name>
    <dbReference type="NCBI Taxonomy" id="373956"/>
    <lineage>
        <taxon>Eukaryota</taxon>
        <taxon>Metazoa</taxon>
        <taxon>Ecdysozoa</taxon>
        <taxon>Arthropoda</taxon>
        <taxon>Crustacea</taxon>
        <taxon>Multicrustacea</taxon>
        <taxon>Malacostraca</taxon>
        <taxon>Eumalacostraca</taxon>
        <taxon>Eucarida</taxon>
        <taxon>Decapoda</taxon>
        <taxon>Pleocyemata</taxon>
        <taxon>Caridea</taxon>
        <taxon>Atyoidea</taxon>
        <taxon>Atyidae</taxon>
        <taxon>Halocaridina</taxon>
    </lineage>
</organism>
<protein>
    <submittedName>
        <fullName evidence="1">Cyt-b5-rp</fullName>
    </submittedName>
</protein>
<name>A0AAN9AFR3_HALRR</name>
<proteinExistence type="predicted"/>
<gene>
    <name evidence="1" type="primary">Cyt-b5-r</name>
    <name evidence="1" type="ORF">SK128_017206</name>
</gene>
<accession>A0AAN9AFR3</accession>
<comment type="caution">
    <text evidence="1">The sequence shown here is derived from an EMBL/GenBank/DDBJ whole genome shotgun (WGS) entry which is preliminary data.</text>
</comment>
<dbReference type="PANTHER" id="PTHR16740:SF1">
    <property type="entry name" value="CYTOCHROME B5-RELATED PROTEIN-RELATED"/>
    <property type="match status" value="1"/>
</dbReference>
<reference evidence="1 2" key="1">
    <citation type="submission" date="2023-11" db="EMBL/GenBank/DDBJ databases">
        <title>Halocaridina rubra genome assembly.</title>
        <authorList>
            <person name="Smith C."/>
        </authorList>
    </citation>
    <scope>NUCLEOTIDE SEQUENCE [LARGE SCALE GENOMIC DNA]</scope>
    <source>
        <strain evidence="1">EP-1</strain>
        <tissue evidence="1">Whole</tissue>
    </source>
</reference>
<sequence length="82" mass="9510">IEIKGNLFLVSTTFGDHSLHHLLPTVDHSKLELLYPAFFETCEEFNIPFEFLSNWDLFKGKYLQLANKTPNTAQPGYKVKEH</sequence>